<dbReference type="RefSeq" id="WP_011788742.1">
    <property type="nucleotide sequence ID" value="NZ_BMPK01000008.1"/>
</dbReference>
<reference evidence="1 2" key="1">
    <citation type="submission" date="2021-08" db="EMBL/GenBank/DDBJ databases">
        <title>Shewanella putrefaciens YZ-J, complete genome.</title>
        <authorList>
            <person name="Yi Z."/>
        </authorList>
    </citation>
    <scope>NUCLEOTIDE SEQUENCE [LARGE SCALE GENOMIC DNA]</scope>
    <source>
        <strain evidence="1 2">YZ-J</strain>
    </source>
</reference>
<accession>A0ABX8X8A7</accession>
<protein>
    <submittedName>
        <fullName evidence="1">Uncharacterized protein</fullName>
    </submittedName>
</protein>
<proteinExistence type="predicted"/>
<name>A0ABX8X8A7_SHEPU</name>
<evidence type="ECO:0000313" key="2">
    <source>
        <dbReference type="Proteomes" id="UP000827084"/>
    </source>
</evidence>
<dbReference type="EMBL" id="CP080635">
    <property type="protein sequence ID" value="QYX71706.1"/>
    <property type="molecule type" value="Genomic_DNA"/>
</dbReference>
<gene>
    <name evidence="1" type="ORF">K3G22_13100</name>
</gene>
<sequence>MNYELRLQELIDKLINTAHHFRLGQEADGSKKLRECLNIIEPIIETLDADAKSQIFKIIPPMLTAQENQDWLSLADFLEYEIPILLQKQPIRAEFST</sequence>
<organism evidence="1 2">
    <name type="scientific">Shewanella putrefaciens</name>
    <name type="common">Pseudomonas putrefaciens</name>
    <dbReference type="NCBI Taxonomy" id="24"/>
    <lineage>
        <taxon>Bacteria</taxon>
        <taxon>Pseudomonadati</taxon>
        <taxon>Pseudomonadota</taxon>
        <taxon>Gammaproteobacteria</taxon>
        <taxon>Alteromonadales</taxon>
        <taxon>Shewanellaceae</taxon>
        <taxon>Shewanella</taxon>
    </lineage>
</organism>
<keyword evidence="2" id="KW-1185">Reference proteome</keyword>
<dbReference type="Proteomes" id="UP000827084">
    <property type="component" value="Chromosome"/>
</dbReference>
<evidence type="ECO:0000313" key="1">
    <source>
        <dbReference type="EMBL" id="QYX71706.1"/>
    </source>
</evidence>
<dbReference type="GeneID" id="67444215"/>